<dbReference type="GeneID" id="16997077"/>
<dbReference type="eggNOG" id="ENOG502SAVA">
    <property type="taxonomic scope" value="Eukaryota"/>
</dbReference>
<dbReference type="RefSeq" id="XP_005538652.1">
    <property type="nucleotide sequence ID" value="XM_005538595.1"/>
</dbReference>
<dbReference type="Proteomes" id="UP000007014">
    <property type="component" value="Chromosome 18"/>
</dbReference>
<protein>
    <recommendedName>
        <fullName evidence="4">Thioredoxin domain-containing protein</fullName>
    </recommendedName>
</protein>
<keyword evidence="3" id="KW-1185">Reference proteome</keyword>
<evidence type="ECO:0000256" key="1">
    <source>
        <dbReference type="SAM" id="MobiDB-lite"/>
    </source>
</evidence>
<dbReference type="OrthoDB" id="412254at2759"/>
<proteinExistence type="predicted"/>
<evidence type="ECO:0008006" key="4">
    <source>
        <dbReference type="Google" id="ProtNLM"/>
    </source>
</evidence>
<dbReference type="CDD" id="cd01659">
    <property type="entry name" value="TRX_superfamily"/>
    <property type="match status" value="1"/>
</dbReference>
<dbReference type="Gramene" id="CMR441CT">
    <property type="protein sequence ID" value="CMR441CT"/>
    <property type="gene ID" value="CMR441C"/>
</dbReference>
<dbReference type="SUPFAM" id="SSF52833">
    <property type="entry name" value="Thioredoxin-like"/>
    <property type="match status" value="1"/>
</dbReference>
<feature type="region of interest" description="Disordered" evidence="1">
    <location>
        <begin position="125"/>
        <end position="190"/>
    </location>
</feature>
<organism evidence="2 3">
    <name type="scientific">Cyanidioschyzon merolae (strain NIES-3377 / 10D)</name>
    <name type="common">Unicellular red alga</name>
    <dbReference type="NCBI Taxonomy" id="280699"/>
    <lineage>
        <taxon>Eukaryota</taxon>
        <taxon>Rhodophyta</taxon>
        <taxon>Bangiophyceae</taxon>
        <taxon>Cyanidiales</taxon>
        <taxon>Cyanidiaceae</taxon>
        <taxon>Cyanidioschyzon</taxon>
    </lineage>
</organism>
<dbReference type="HOGENOM" id="CLU_1429937_0_0_1"/>
<dbReference type="InterPro" id="IPR036249">
    <property type="entry name" value="Thioredoxin-like_sf"/>
</dbReference>
<reference evidence="2 3" key="2">
    <citation type="journal article" date="2007" name="BMC Biol.">
        <title>A 100%-complete sequence reveals unusually simple genomic features in the hot-spring red alga Cyanidioschyzon merolae.</title>
        <authorList>
            <person name="Nozaki H."/>
            <person name="Takano H."/>
            <person name="Misumi O."/>
            <person name="Terasawa K."/>
            <person name="Matsuzaki M."/>
            <person name="Maruyama S."/>
            <person name="Nishida K."/>
            <person name="Yagisawa F."/>
            <person name="Yoshida Y."/>
            <person name="Fujiwara T."/>
            <person name="Takio S."/>
            <person name="Tamura K."/>
            <person name="Chung S.J."/>
            <person name="Nakamura S."/>
            <person name="Kuroiwa H."/>
            <person name="Tanaka K."/>
            <person name="Sato N."/>
            <person name="Kuroiwa T."/>
        </authorList>
    </citation>
    <scope>NUCLEOTIDE SEQUENCE [LARGE SCALE GENOMIC DNA]</scope>
    <source>
        <strain evidence="2 3">10D</strain>
    </source>
</reference>
<name>M1UWJ6_CYAM1</name>
<accession>M1UWJ6</accession>
<dbReference type="OMA" id="QCEDMEP"/>
<dbReference type="KEGG" id="cme:CYME_CMR441C"/>
<feature type="compositionally biased region" description="Basic and acidic residues" evidence="1">
    <location>
        <begin position="163"/>
        <end position="177"/>
    </location>
</feature>
<sequence>MPSKELASRSHLLEFYGIECDHCVDMEPLMERLQKELGVPIRRFEVWYSDDNLRLLQKLDKNGSCGGVPFFYNKRTKGWICGATTYENLKNWALGRPHQRFLPPPKDSKGENVILKFLERVQKQAMEKMQQRMNEKNLPEKGSKVKDGKTGQGKRSGPNAGDSKNKSRDQDITDRKSSTSLQLRGKKDSN</sequence>
<evidence type="ECO:0000313" key="2">
    <source>
        <dbReference type="EMBL" id="BAM82616.1"/>
    </source>
</evidence>
<gene>
    <name evidence="2" type="ORF">CYME_CMR441C</name>
</gene>
<dbReference type="AlphaFoldDB" id="M1UWJ6"/>
<reference evidence="2 3" key="1">
    <citation type="journal article" date="2004" name="Nature">
        <title>Genome sequence of the ultrasmall unicellular red alga Cyanidioschyzon merolae 10D.</title>
        <authorList>
            <person name="Matsuzaki M."/>
            <person name="Misumi O."/>
            <person name="Shin-i T."/>
            <person name="Maruyama S."/>
            <person name="Takahara M."/>
            <person name="Miyagishima S."/>
            <person name="Mori T."/>
            <person name="Nishida K."/>
            <person name="Yagisawa F."/>
            <person name="Nishida K."/>
            <person name="Yoshida Y."/>
            <person name="Nishimura Y."/>
            <person name="Nakao S."/>
            <person name="Kobayashi T."/>
            <person name="Momoyama Y."/>
            <person name="Higashiyama T."/>
            <person name="Minoda A."/>
            <person name="Sano M."/>
            <person name="Nomoto H."/>
            <person name="Oishi K."/>
            <person name="Hayashi H."/>
            <person name="Ohta F."/>
            <person name="Nishizaka S."/>
            <person name="Haga S."/>
            <person name="Miura S."/>
            <person name="Morishita T."/>
            <person name="Kabeya Y."/>
            <person name="Terasawa K."/>
            <person name="Suzuki Y."/>
            <person name="Ishii Y."/>
            <person name="Asakawa S."/>
            <person name="Takano H."/>
            <person name="Ohta N."/>
            <person name="Kuroiwa H."/>
            <person name="Tanaka K."/>
            <person name="Shimizu N."/>
            <person name="Sugano S."/>
            <person name="Sato N."/>
            <person name="Nozaki H."/>
            <person name="Ogasawara N."/>
            <person name="Kohara Y."/>
            <person name="Kuroiwa T."/>
        </authorList>
    </citation>
    <scope>NUCLEOTIDE SEQUENCE [LARGE SCALE GENOMIC DNA]</scope>
    <source>
        <strain evidence="2 3">10D</strain>
    </source>
</reference>
<feature type="compositionally biased region" description="Basic and acidic residues" evidence="1">
    <location>
        <begin position="125"/>
        <end position="149"/>
    </location>
</feature>
<evidence type="ECO:0000313" key="3">
    <source>
        <dbReference type="Proteomes" id="UP000007014"/>
    </source>
</evidence>
<dbReference type="EMBL" id="AP006500">
    <property type="protein sequence ID" value="BAM82616.1"/>
    <property type="molecule type" value="Genomic_DNA"/>
</dbReference>